<dbReference type="EMBL" id="JBHUHO010000031">
    <property type="protein sequence ID" value="MFD2116606.1"/>
    <property type="molecule type" value="Genomic_DNA"/>
</dbReference>
<dbReference type="Proteomes" id="UP001597362">
    <property type="component" value="Unassembled WGS sequence"/>
</dbReference>
<name>A0ABW4YLR9_9BACL</name>
<gene>
    <name evidence="2" type="ORF">ACFSJH_12815</name>
</gene>
<reference evidence="3" key="1">
    <citation type="journal article" date="2019" name="Int. J. Syst. Evol. Microbiol.">
        <title>The Global Catalogue of Microorganisms (GCM) 10K type strain sequencing project: providing services to taxonomists for standard genome sequencing and annotation.</title>
        <authorList>
            <consortium name="The Broad Institute Genomics Platform"/>
            <consortium name="The Broad Institute Genome Sequencing Center for Infectious Disease"/>
            <person name="Wu L."/>
            <person name="Ma J."/>
        </authorList>
    </citation>
    <scope>NUCLEOTIDE SEQUENCE [LARGE SCALE GENOMIC DNA]</scope>
    <source>
        <strain evidence="3">GH52</strain>
    </source>
</reference>
<feature type="chain" id="PRO_5046361874" description="Copper amine oxidase-like N-terminal domain-containing protein" evidence="1">
    <location>
        <begin position="28"/>
        <end position="335"/>
    </location>
</feature>
<evidence type="ECO:0000256" key="1">
    <source>
        <dbReference type="SAM" id="SignalP"/>
    </source>
</evidence>
<accession>A0ABW4YLR9</accession>
<keyword evidence="1" id="KW-0732">Signal</keyword>
<evidence type="ECO:0000313" key="3">
    <source>
        <dbReference type="Proteomes" id="UP001597362"/>
    </source>
</evidence>
<sequence>MKHYTKYITMMIAAFIVVQLFSATSLAARLDGTAFDLIDPASGYQVIVPGFIKHDEVTVEHNDGKKKKLNVVVVEAPEKNKDGTYSLFEVVTKSKKAYRLKSQPKGYYNGDLGLVTTKISNGSAIYSVPALNSSNLKKIAGEDIYIFNFQVFDEQNKSVFAVYDLLFMFQNSDGMAKPTSSPVFVNNEEVMLMSYLIGDHNYVKLRDVAAALTGTEKQFNIAVDSSNRTIKLLPGENYTSIGSELQQTAGREPKDAVPSKFKIETNGKLKELSVYTIDSSSYFKLQDLQKLIGFQLDWDAATKTIEINAAPLAVQIEDRGDTYGQPTATTIWKKH</sequence>
<evidence type="ECO:0000313" key="2">
    <source>
        <dbReference type="EMBL" id="MFD2116606.1"/>
    </source>
</evidence>
<feature type="signal peptide" evidence="1">
    <location>
        <begin position="1"/>
        <end position="27"/>
    </location>
</feature>
<protein>
    <recommendedName>
        <fullName evidence="4">Copper amine oxidase-like N-terminal domain-containing protein</fullName>
    </recommendedName>
</protein>
<evidence type="ECO:0008006" key="4">
    <source>
        <dbReference type="Google" id="ProtNLM"/>
    </source>
</evidence>
<comment type="caution">
    <text evidence="2">The sequence shown here is derived from an EMBL/GenBank/DDBJ whole genome shotgun (WGS) entry which is preliminary data.</text>
</comment>
<organism evidence="2 3">
    <name type="scientific">Paenibacillus yanchengensis</name>
    <dbReference type="NCBI Taxonomy" id="2035833"/>
    <lineage>
        <taxon>Bacteria</taxon>
        <taxon>Bacillati</taxon>
        <taxon>Bacillota</taxon>
        <taxon>Bacilli</taxon>
        <taxon>Bacillales</taxon>
        <taxon>Paenibacillaceae</taxon>
        <taxon>Paenibacillus</taxon>
    </lineage>
</organism>
<keyword evidence="3" id="KW-1185">Reference proteome</keyword>
<dbReference type="RefSeq" id="WP_377772969.1">
    <property type="nucleotide sequence ID" value="NZ_JBHUHO010000031.1"/>
</dbReference>
<proteinExistence type="predicted"/>